<name>A0A848AT22_9BACT</name>
<dbReference type="EMBL" id="JABAEW010000009">
    <property type="protein sequence ID" value="NMD86288.1"/>
    <property type="molecule type" value="Genomic_DNA"/>
</dbReference>
<proteinExistence type="predicted"/>
<gene>
    <name evidence="1" type="ORF">HF882_06785</name>
</gene>
<dbReference type="RefSeq" id="WP_168962082.1">
    <property type="nucleotide sequence ID" value="NZ_JABAEW010000009.1"/>
</dbReference>
<sequence length="70" mass="7775">MNSGLGERMGTHEDLVYAIAHTLLGGEGCDYRKIKAASPEFGEELVEAIRVLRENVPEYRDVKVPGLDEE</sequence>
<accession>A0A848AT22</accession>
<reference evidence="1 2" key="1">
    <citation type="submission" date="2020-04" db="EMBL/GenBank/DDBJ databases">
        <authorList>
            <person name="Hitch T.C.A."/>
            <person name="Wylensek D."/>
            <person name="Clavel T."/>
        </authorList>
    </citation>
    <scope>NUCLEOTIDE SEQUENCE [LARGE SCALE GENOMIC DNA]</scope>
    <source>
        <strain evidence="1 2">COR2-253-APC-1A</strain>
    </source>
</reference>
<comment type="caution">
    <text evidence="1">The sequence shown here is derived from an EMBL/GenBank/DDBJ whole genome shotgun (WGS) entry which is preliminary data.</text>
</comment>
<dbReference type="Proteomes" id="UP000576225">
    <property type="component" value="Unassembled WGS sequence"/>
</dbReference>
<protein>
    <submittedName>
        <fullName evidence="1">Uncharacterized protein</fullName>
    </submittedName>
</protein>
<dbReference type="AlphaFoldDB" id="A0A848AT22"/>
<evidence type="ECO:0000313" key="2">
    <source>
        <dbReference type="Proteomes" id="UP000576225"/>
    </source>
</evidence>
<organism evidence="1 2">
    <name type="scientific">Victivallis vadensis</name>
    <dbReference type="NCBI Taxonomy" id="172901"/>
    <lineage>
        <taxon>Bacteria</taxon>
        <taxon>Pseudomonadati</taxon>
        <taxon>Lentisphaerota</taxon>
        <taxon>Lentisphaeria</taxon>
        <taxon>Victivallales</taxon>
        <taxon>Victivallaceae</taxon>
        <taxon>Victivallis</taxon>
    </lineage>
</organism>
<evidence type="ECO:0000313" key="1">
    <source>
        <dbReference type="EMBL" id="NMD86288.1"/>
    </source>
</evidence>